<evidence type="ECO:0000313" key="2">
    <source>
        <dbReference type="EMBL" id="KRZ26203.1"/>
    </source>
</evidence>
<dbReference type="EMBL" id="JYDV01000185">
    <property type="protein sequence ID" value="KRZ26203.1"/>
    <property type="molecule type" value="Genomic_DNA"/>
</dbReference>
<comment type="caution">
    <text evidence="2">The sequence shown here is derived from an EMBL/GenBank/DDBJ whole genome shotgun (WGS) entry which is preliminary data.</text>
</comment>
<dbReference type="AlphaFoldDB" id="A0A0V1ITZ6"/>
<evidence type="ECO:0000313" key="4">
    <source>
        <dbReference type="Proteomes" id="UP000054826"/>
    </source>
</evidence>
<accession>A0A0V1ITZ6</accession>
<dbReference type="EMBL" id="JYDR01000208">
    <property type="protein sequence ID" value="KRY65491.1"/>
    <property type="molecule type" value="Genomic_DNA"/>
</dbReference>
<name>A0A0V1ITZ6_TRIPS</name>
<protein>
    <submittedName>
        <fullName evidence="2">Uncharacterized protein</fullName>
    </submittedName>
</protein>
<dbReference type="Proteomes" id="UP000054826">
    <property type="component" value="Unassembled WGS sequence"/>
</dbReference>
<evidence type="ECO:0000313" key="1">
    <source>
        <dbReference type="EMBL" id="KRY65491.1"/>
    </source>
</evidence>
<organism evidence="2 4">
    <name type="scientific">Trichinella pseudospiralis</name>
    <name type="common">Parasitic roundworm</name>
    <dbReference type="NCBI Taxonomy" id="6337"/>
    <lineage>
        <taxon>Eukaryota</taxon>
        <taxon>Metazoa</taxon>
        <taxon>Ecdysozoa</taxon>
        <taxon>Nematoda</taxon>
        <taxon>Enoplea</taxon>
        <taxon>Dorylaimia</taxon>
        <taxon>Trichinellida</taxon>
        <taxon>Trichinellidae</taxon>
        <taxon>Trichinella</taxon>
    </lineage>
</organism>
<dbReference type="Proteomes" id="UP000054632">
    <property type="component" value="Unassembled WGS sequence"/>
</dbReference>
<gene>
    <name evidence="1" type="ORF">T4A_13519</name>
    <name evidence="2" type="ORF">T4C_13373</name>
</gene>
<evidence type="ECO:0000313" key="3">
    <source>
        <dbReference type="Proteomes" id="UP000054632"/>
    </source>
</evidence>
<proteinExistence type="predicted"/>
<reference evidence="3 4" key="1">
    <citation type="submission" date="2015-01" db="EMBL/GenBank/DDBJ databases">
        <title>Evolution of Trichinella species and genotypes.</title>
        <authorList>
            <person name="Korhonen P.K."/>
            <person name="Edoardo P."/>
            <person name="Giuseppe L.R."/>
            <person name="Gasser R.B."/>
        </authorList>
    </citation>
    <scope>NUCLEOTIDE SEQUENCE [LARGE SCALE GENOMIC DNA]</scope>
    <source>
        <strain evidence="1">ISS13</strain>
        <strain evidence="2">ISS176</strain>
    </source>
</reference>
<sequence>MMKMDSKEIQFVSTERNHKICSTLKLTNKSDTYWMCAEIFIGCHGRIPANLVNTKKMHKPDQLRPGDPRPVQLTYDKLASNTFTSL</sequence>